<dbReference type="SUPFAM" id="SSF48452">
    <property type="entry name" value="TPR-like"/>
    <property type="match status" value="1"/>
</dbReference>
<keyword evidence="2" id="KW-1185">Reference proteome</keyword>
<sequence>MLNESWMVRLAELQEVLTVFPTDLASRCDLALLLERLDQHEEAQFNWKAVLDSDPNNLKAREGIARCRRRTGRPLQSLL</sequence>
<dbReference type="Gene3D" id="1.25.40.10">
    <property type="entry name" value="Tetratricopeptide repeat domain"/>
    <property type="match status" value="1"/>
</dbReference>
<reference evidence="1 2" key="1">
    <citation type="submission" date="2021-02" db="EMBL/GenBank/DDBJ databases">
        <authorList>
            <person name="Han P."/>
        </authorList>
    </citation>
    <scope>NUCLEOTIDE SEQUENCE [LARGE SCALE GENOMIC DNA]</scope>
    <source>
        <strain evidence="1">Candidatus Nitrospira sp. ZN2</strain>
    </source>
</reference>
<dbReference type="EMBL" id="CAJNBJ010000001">
    <property type="protein sequence ID" value="CAE6714151.1"/>
    <property type="molecule type" value="Genomic_DNA"/>
</dbReference>
<accession>A0ABM8QT61</accession>
<dbReference type="Proteomes" id="UP000675880">
    <property type="component" value="Unassembled WGS sequence"/>
</dbReference>
<organism evidence="1 2">
    <name type="scientific">Nitrospira defluvii</name>
    <dbReference type="NCBI Taxonomy" id="330214"/>
    <lineage>
        <taxon>Bacteria</taxon>
        <taxon>Pseudomonadati</taxon>
        <taxon>Nitrospirota</taxon>
        <taxon>Nitrospiria</taxon>
        <taxon>Nitrospirales</taxon>
        <taxon>Nitrospiraceae</taxon>
        <taxon>Nitrospira</taxon>
    </lineage>
</organism>
<gene>
    <name evidence="1" type="ORF">NSPZN2_11366</name>
</gene>
<evidence type="ECO:0000313" key="2">
    <source>
        <dbReference type="Proteomes" id="UP000675880"/>
    </source>
</evidence>
<dbReference type="InterPro" id="IPR011990">
    <property type="entry name" value="TPR-like_helical_dom_sf"/>
</dbReference>
<dbReference type="KEGG" id="nde:NIDE4268"/>
<protein>
    <submittedName>
        <fullName evidence="1">TPR domain protein, component of TonB system</fullName>
    </submittedName>
</protein>
<evidence type="ECO:0000313" key="1">
    <source>
        <dbReference type="EMBL" id="CAE6714151.1"/>
    </source>
</evidence>
<comment type="caution">
    <text evidence="1">The sequence shown here is derived from an EMBL/GenBank/DDBJ whole genome shotgun (WGS) entry which is preliminary data.</text>
</comment>
<name>A0ABM8QT61_9BACT</name>
<proteinExistence type="predicted"/>